<evidence type="ECO:0000256" key="1">
    <source>
        <dbReference type="SAM" id="SignalP"/>
    </source>
</evidence>
<dbReference type="RefSeq" id="XP_009224469.1">
    <property type="nucleotide sequence ID" value="XM_009226205.1"/>
</dbReference>
<reference evidence="3" key="5">
    <citation type="submission" date="2018-04" db="UniProtKB">
        <authorList>
            <consortium name="EnsemblFungi"/>
        </authorList>
    </citation>
    <scope>IDENTIFICATION</scope>
    <source>
        <strain evidence="3">R3-111a-1</strain>
    </source>
</reference>
<dbReference type="OrthoDB" id="5178926at2759"/>
<proteinExistence type="predicted"/>
<sequence length="335" mass="34940">MAPSKNTSFALALTSLLALAAPAAAASSKFCEGGSWTVLGVSQGPRDGRFGGDIDYKSADVFKVQGKFLEFKVDPATFAVYDWAFVGKGDNVGDMTGGRYTPVWASRVPDHRGLSLTSAISVELRDEVLKLSRSGPGLSVSISAKDCAQGGIFQAEPERADNASTRFVHTLAPGAFHYDNPTFRADLGKYLGGGCASEQTGPPGDACVRVSPRVNIGRDDRAALVLRDSSQVARRVAQPGCGPDFANALGLSETKDYCGGVAVWDVASGGRMGAVTGGDATEVANPPTNCLSDCKAENQVQGKLAVLGFPATVPEEVRLTSRTSESGLDKPLAVF</sequence>
<dbReference type="EMBL" id="GL385398">
    <property type="protein sequence ID" value="EJT74525.1"/>
    <property type="molecule type" value="Genomic_DNA"/>
</dbReference>
<dbReference type="Proteomes" id="UP000006039">
    <property type="component" value="Unassembled WGS sequence"/>
</dbReference>
<gene>
    <name evidence="3" type="primary">20348823</name>
    <name evidence="2" type="ORF">GGTG_08365</name>
</gene>
<keyword evidence="4" id="KW-1185">Reference proteome</keyword>
<keyword evidence="1" id="KW-0732">Signal</keyword>
<protein>
    <submittedName>
        <fullName evidence="2 3">Uncharacterized protein</fullName>
    </submittedName>
</protein>
<evidence type="ECO:0000313" key="2">
    <source>
        <dbReference type="EMBL" id="EJT74525.1"/>
    </source>
</evidence>
<dbReference type="eggNOG" id="ENOG502RN0Y">
    <property type="taxonomic scope" value="Eukaryota"/>
</dbReference>
<accession>J3P4C9</accession>
<dbReference type="AlphaFoldDB" id="J3P4C9"/>
<reference evidence="4" key="1">
    <citation type="submission" date="2010-07" db="EMBL/GenBank/DDBJ databases">
        <title>The genome sequence of Gaeumannomyces graminis var. tritici strain R3-111a-1.</title>
        <authorList>
            <consortium name="The Broad Institute Genome Sequencing Platform"/>
            <person name="Ma L.-J."/>
            <person name="Dead R."/>
            <person name="Young S."/>
            <person name="Zeng Q."/>
            <person name="Koehrsen M."/>
            <person name="Alvarado L."/>
            <person name="Berlin A."/>
            <person name="Chapman S.B."/>
            <person name="Chen Z."/>
            <person name="Freedman E."/>
            <person name="Gellesch M."/>
            <person name="Goldberg J."/>
            <person name="Griggs A."/>
            <person name="Gujja S."/>
            <person name="Heilman E.R."/>
            <person name="Heiman D."/>
            <person name="Hepburn T."/>
            <person name="Howarth C."/>
            <person name="Jen D."/>
            <person name="Larson L."/>
            <person name="Mehta T."/>
            <person name="Neiman D."/>
            <person name="Pearson M."/>
            <person name="Roberts A."/>
            <person name="Saif S."/>
            <person name="Shea T."/>
            <person name="Shenoy N."/>
            <person name="Sisk P."/>
            <person name="Stolte C."/>
            <person name="Sykes S."/>
            <person name="Walk T."/>
            <person name="White J."/>
            <person name="Yandava C."/>
            <person name="Haas B."/>
            <person name="Nusbaum C."/>
            <person name="Birren B."/>
        </authorList>
    </citation>
    <scope>NUCLEOTIDE SEQUENCE [LARGE SCALE GENOMIC DNA]</scope>
    <source>
        <strain evidence="4">R3-111a-1</strain>
    </source>
</reference>
<evidence type="ECO:0000313" key="3">
    <source>
        <dbReference type="EnsemblFungi" id="EJT74525"/>
    </source>
</evidence>
<reference evidence="3" key="4">
    <citation type="journal article" date="2015" name="G3 (Bethesda)">
        <title>Genome sequences of three phytopathogenic species of the Magnaporthaceae family of fungi.</title>
        <authorList>
            <person name="Okagaki L.H."/>
            <person name="Nunes C.C."/>
            <person name="Sailsbery J."/>
            <person name="Clay B."/>
            <person name="Brown D."/>
            <person name="John T."/>
            <person name="Oh Y."/>
            <person name="Young N."/>
            <person name="Fitzgerald M."/>
            <person name="Haas B.J."/>
            <person name="Zeng Q."/>
            <person name="Young S."/>
            <person name="Adiconis X."/>
            <person name="Fan L."/>
            <person name="Levin J.Z."/>
            <person name="Mitchell T.K."/>
            <person name="Okubara P.A."/>
            <person name="Farman M.L."/>
            <person name="Kohn L.M."/>
            <person name="Birren B."/>
            <person name="Ma L.-J."/>
            <person name="Dean R.A."/>
        </authorList>
    </citation>
    <scope>NUCLEOTIDE SEQUENCE</scope>
    <source>
        <strain evidence="3">R3-111a-1</strain>
    </source>
</reference>
<dbReference type="EnsemblFungi" id="EJT74525">
    <property type="protein sequence ID" value="EJT74525"/>
    <property type="gene ID" value="GGTG_08365"/>
</dbReference>
<feature type="chain" id="PRO_5015094888" evidence="1">
    <location>
        <begin position="26"/>
        <end position="335"/>
    </location>
</feature>
<feature type="signal peptide" evidence="1">
    <location>
        <begin position="1"/>
        <end position="25"/>
    </location>
</feature>
<name>J3P4C9_GAET3</name>
<reference evidence="2" key="2">
    <citation type="submission" date="2010-07" db="EMBL/GenBank/DDBJ databases">
        <authorList>
            <consortium name="The Broad Institute Genome Sequencing Platform"/>
            <consortium name="Broad Institute Genome Sequencing Center for Infectious Disease"/>
            <person name="Ma L.-J."/>
            <person name="Dead R."/>
            <person name="Young S."/>
            <person name="Zeng Q."/>
            <person name="Koehrsen M."/>
            <person name="Alvarado L."/>
            <person name="Berlin A."/>
            <person name="Chapman S.B."/>
            <person name="Chen Z."/>
            <person name="Freedman E."/>
            <person name="Gellesch M."/>
            <person name="Goldberg J."/>
            <person name="Griggs A."/>
            <person name="Gujja S."/>
            <person name="Heilman E.R."/>
            <person name="Heiman D."/>
            <person name="Hepburn T."/>
            <person name="Howarth C."/>
            <person name="Jen D."/>
            <person name="Larson L."/>
            <person name="Mehta T."/>
            <person name="Neiman D."/>
            <person name="Pearson M."/>
            <person name="Roberts A."/>
            <person name="Saif S."/>
            <person name="Shea T."/>
            <person name="Shenoy N."/>
            <person name="Sisk P."/>
            <person name="Stolte C."/>
            <person name="Sykes S."/>
            <person name="Walk T."/>
            <person name="White J."/>
            <person name="Yandava C."/>
            <person name="Haas B."/>
            <person name="Nusbaum C."/>
            <person name="Birren B."/>
        </authorList>
    </citation>
    <scope>NUCLEOTIDE SEQUENCE</scope>
    <source>
        <strain evidence="2">R3-111a-1</strain>
    </source>
</reference>
<dbReference type="HOGENOM" id="CLU_820473_0_0_1"/>
<organism evidence="2">
    <name type="scientific">Gaeumannomyces tritici (strain R3-111a-1)</name>
    <name type="common">Wheat and barley take-all root rot fungus</name>
    <name type="synonym">Gaeumannomyces graminis var. tritici</name>
    <dbReference type="NCBI Taxonomy" id="644352"/>
    <lineage>
        <taxon>Eukaryota</taxon>
        <taxon>Fungi</taxon>
        <taxon>Dikarya</taxon>
        <taxon>Ascomycota</taxon>
        <taxon>Pezizomycotina</taxon>
        <taxon>Sordariomycetes</taxon>
        <taxon>Sordariomycetidae</taxon>
        <taxon>Magnaporthales</taxon>
        <taxon>Magnaporthaceae</taxon>
        <taxon>Gaeumannomyces</taxon>
    </lineage>
</organism>
<dbReference type="GeneID" id="20348823"/>
<dbReference type="VEuPathDB" id="FungiDB:GGTG_08365"/>
<reference evidence="2" key="3">
    <citation type="submission" date="2010-09" db="EMBL/GenBank/DDBJ databases">
        <title>Annotation of Gaeumannomyces graminis var. tritici R3-111a-1.</title>
        <authorList>
            <consortium name="The Broad Institute Genome Sequencing Platform"/>
            <person name="Ma L.-J."/>
            <person name="Dead R."/>
            <person name="Young S.K."/>
            <person name="Zeng Q."/>
            <person name="Gargeya S."/>
            <person name="Fitzgerald M."/>
            <person name="Haas B."/>
            <person name="Abouelleil A."/>
            <person name="Alvarado L."/>
            <person name="Arachchi H.M."/>
            <person name="Berlin A."/>
            <person name="Brown A."/>
            <person name="Chapman S.B."/>
            <person name="Chen Z."/>
            <person name="Dunbar C."/>
            <person name="Freedman E."/>
            <person name="Gearin G."/>
            <person name="Gellesch M."/>
            <person name="Goldberg J."/>
            <person name="Griggs A."/>
            <person name="Gujja S."/>
            <person name="Heiman D."/>
            <person name="Howarth C."/>
            <person name="Larson L."/>
            <person name="Lui A."/>
            <person name="MacDonald P.J.P."/>
            <person name="Mehta T."/>
            <person name="Montmayeur A."/>
            <person name="Murphy C."/>
            <person name="Neiman D."/>
            <person name="Pearson M."/>
            <person name="Priest M."/>
            <person name="Roberts A."/>
            <person name="Saif S."/>
            <person name="Shea T."/>
            <person name="Shenoy N."/>
            <person name="Sisk P."/>
            <person name="Stolte C."/>
            <person name="Sykes S."/>
            <person name="Yandava C."/>
            <person name="Wortman J."/>
            <person name="Nusbaum C."/>
            <person name="Birren B."/>
        </authorList>
    </citation>
    <scope>NUCLEOTIDE SEQUENCE</scope>
    <source>
        <strain evidence="2">R3-111a-1</strain>
    </source>
</reference>
<evidence type="ECO:0000313" key="4">
    <source>
        <dbReference type="Proteomes" id="UP000006039"/>
    </source>
</evidence>